<dbReference type="Proteomes" id="UP001519295">
    <property type="component" value="Unassembled WGS sequence"/>
</dbReference>
<proteinExistence type="predicted"/>
<gene>
    <name evidence="1" type="ORF">JOF36_006380</name>
</gene>
<evidence type="ECO:0000313" key="1">
    <source>
        <dbReference type="EMBL" id="MBP2370684.1"/>
    </source>
</evidence>
<sequence length="73" mass="8509">MSWSVDPESWQLVHSEGRTTFTAEEIEEIEEQVMPGCPRCRRPIVPEIYRYPGLSEPLYVPQWRSCPNGCTPR</sequence>
<organism evidence="1 2">
    <name type="scientific">Pseudonocardia parietis</name>
    <dbReference type="NCBI Taxonomy" id="570936"/>
    <lineage>
        <taxon>Bacteria</taxon>
        <taxon>Bacillati</taxon>
        <taxon>Actinomycetota</taxon>
        <taxon>Actinomycetes</taxon>
        <taxon>Pseudonocardiales</taxon>
        <taxon>Pseudonocardiaceae</taxon>
        <taxon>Pseudonocardia</taxon>
    </lineage>
</organism>
<dbReference type="RefSeq" id="WP_210034163.1">
    <property type="nucleotide sequence ID" value="NZ_JAGINU010000001.1"/>
</dbReference>
<evidence type="ECO:0000313" key="2">
    <source>
        <dbReference type="Proteomes" id="UP001519295"/>
    </source>
</evidence>
<reference evidence="1 2" key="1">
    <citation type="submission" date="2021-03" db="EMBL/GenBank/DDBJ databases">
        <title>Sequencing the genomes of 1000 actinobacteria strains.</title>
        <authorList>
            <person name="Klenk H.-P."/>
        </authorList>
    </citation>
    <scope>NUCLEOTIDE SEQUENCE [LARGE SCALE GENOMIC DNA]</scope>
    <source>
        <strain evidence="1 2">DSM 45256</strain>
    </source>
</reference>
<keyword evidence="2" id="KW-1185">Reference proteome</keyword>
<protein>
    <submittedName>
        <fullName evidence="1">Uncharacterized protein</fullName>
    </submittedName>
</protein>
<name>A0ABS4W3C7_9PSEU</name>
<comment type="caution">
    <text evidence="1">The sequence shown here is derived from an EMBL/GenBank/DDBJ whole genome shotgun (WGS) entry which is preliminary data.</text>
</comment>
<dbReference type="EMBL" id="JAGINU010000001">
    <property type="protein sequence ID" value="MBP2370684.1"/>
    <property type="molecule type" value="Genomic_DNA"/>
</dbReference>
<accession>A0ABS4W3C7</accession>